<dbReference type="Proteomes" id="UP001152561">
    <property type="component" value="Unassembled WGS sequence"/>
</dbReference>
<comment type="caution">
    <text evidence="2">The sequence shown here is derived from an EMBL/GenBank/DDBJ whole genome shotgun (WGS) entry which is preliminary data.</text>
</comment>
<gene>
    <name evidence="2" type="ORF">K7X08_027224</name>
</gene>
<proteinExistence type="predicted"/>
<evidence type="ECO:0000256" key="1">
    <source>
        <dbReference type="SAM" id="MobiDB-lite"/>
    </source>
</evidence>
<accession>A0A9Q1MJU6</accession>
<reference evidence="3" key="1">
    <citation type="journal article" date="2023" name="Proc. Natl. Acad. Sci. U.S.A.">
        <title>Genomic and structural basis for evolution of tropane alkaloid biosynthesis.</title>
        <authorList>
            <person name="Wanga Y.-J."/>
            <person name="Taina T."/>
            <person name="Yua J.-Y."/>
            <person name="Lia J."/>
            <person name="Xua B."/>
            <person name="Chenc J."/>
            <person name="D'Auriad J.C."/>
            <person name="Huanga J.-P."/>
            <person name="Huanga S.-X."/>
        </authorList>
    </citation>
    <scope>NUCLEOTIDE SEQUENCE [LARGE SCALE GENOMIC DNA]</scope>
    <source>
        <strain evidence="3">cv. KIB-2019</strain>
    </source>
</reference>
<evidence type="ECO:0000313" key="3">
    <source>
        <dbReference type="Proteomes" id="UP001152561"/>
    </source>
</evidence>
<protein>
    <submittedName>
        <fullName evidence="2">Uncharacterized protein</fullName>
    </submittedName>
</protein>
<dbReference type="OrthoDB" id="1934890at2759"/>
<sequence length="433" mass="49373">MKLSKSILSPSHARDPPLALPTSLSRRLKANGSMKGGQSPATFPSTTGKKRESGFDNPEPSSPKVTCIGQVKMKTKKKVKQTRSLPNRRSDGVSFRKLEQAPEERGLLIQTQRSSSVHFQPQDHPCAAAVHRNQRWVHLPWTIYEALREYSCLFPCRSSCFTTNEKVKEEKVNGCMREVPRWLVALQDGPEAEKTRGMEDVHRKTEEMQNTMRRSSTRHVFEDISVEMNEGQVDEEKARVSICIPPKNALLLMRCRSDPMKMADITYRKGEQVIVDAQNMEECKSIVSVENEDEKEREIKAEQVLPESIIDQTENIEDEIFKSTIKKVILLDAISDLVQMESKKQQSESMEVSRETWVCSTDFNLPDRKQAKTVKKKEEEIKTRSSIDSQPSRLPAAMIEQKLAYEPFVLTRCKSEPMGSGRLESGFEQTRIL</sequence>
<feature type="region of interest" description="Disordered" evidence="1">
    <location>
        <begin position="1"/>
        <end position="65"/>
    </location>
</feature>
<dbReference type="PANTHER" id="PTHR33448">
    <property type="entry name" value="CHLOROPLAST PROTEIN HCF243-RELATED"/>
    <property type="match status" value="1"/>
</dbReference>
<keyword evidence="3" id="KW-1185">Reference proteome</keyword>
<organism evidence="2 3">
    <name type="scientific">Anisodus acutangulus</name>
    <dbReference type="NCBI Taxonomy" id="402998"/>
    <lineage>
        <taxon>Eukaryota</taxon>
        <taxon>Viridiplantae</taxon>
        <taxon>Streptophyta</taxon>
        <taxon>Embryophyta</taxon>
        <taxon>Tracheophyta</taxon>
        <taxon>Spermatophyta</taxon>
        <taxon>Magnoliopsida</taxon>
        <taxon>eudicotyledons</taxon>
        <taxon>Gunneridae</taxon>
        <taxon>Pentapetalae</taxon>
        <taxon>asterids</taxon>
        <taxon>lamiids</taxon>
        <taxon>Solanales</taxon>
        <taxon>Solanaceae</taxon>
        <taxon>Solanoideae</taxon>
        <taxon>Hyoscyameae</taxon>
        <taxon>Anisodus</taxon>
    </lineage>
</organism>
<evidence type="ECO:0000313" key="2">
    <source>
        <dbReference type="EMBL" id="KAJ8561034.1"/>
    </source>
</evidence>
<dbReference type="EMBL" id="JAJAGQ010000006">
    <property type="protein sequence ID" value="KAJ8561034.1"/>
    <property type="molecule type" value="Genomic_DNA"/>
</dbReference>
<dbReference type="AlphaFoldDB" id="A0A9Q1MJU6"/>
<name>A0A9Q1MJU6_9SOLA</name>
<dbReference type="PANTHER" id="PTHR33448:SF19">
    <property type="entry name" value="CALPONIN HOMOLOGY DOMAIN-CONTAINING PROTEIN DDB_G0272472-LIKE"/>
    <property type="match status" value="1"/>
</dbReference>